<sequence length="706" mass="75932">MAAVSAAGPSRYAMSTSPFEDNGAVEHLPSPVLPPSQLPHEFDLLPNGSAASGSDSLRADATANGSAAGSSASLGVERRIRSTPSATTSDTSSIRSASLHSASVHSSTRERALGGIFARRGSALPNGRRPKSASSNQSSSHVADDEFEMTPMSRSKKKRIVEDIEKHVDRAKADAALGKWRRWIAEQPPQEAEAHPILPSPHLYNNGTINSMSSSGYHGGSSNYHSSGHSHNHFQPPTAASLFPRYSQLSESHSAPFTEHMNGDIPLPSEAVIASARGSIAGPSTPQWVSDPSSSEASHARPLTPHSTFPSLVPGAQEIYLTESVRMLRDVELAVDPVYYDQATGGSPNARSRRLSTHPRLSDMENPFCSIDTLLARRRIRPLVLELVQALGAYIDAVWATTHPGRPCPWAGVPIAAAVRRASLAASIPAPKTWRSWTLTAAREAKRQGFLANPPTVSEVAFWGWEIRYGLRDIDEAVNRRKDLGWAFGEVVIRGQYGDILPANVFAADGGGGNLCRLLNDLEEALWGDAMPAPSDLAFEHDFNFNPFSVYREGDELIGVETTNRGIEAREAEMRKVFGVDFFPAVSASHTSHTLSPLGLPPHSHSPPSASHHAPLPPSRGASFSPDAPPSLSLPSSPKSKYDASPRTPADAAILVMPDLDFVALGALQEMTMEEKLELGRRRHKEYLERTRLENAVANGTPGLAL</sequence>
<reference evidence="2 3" key="1">
    <citation type="submission" date="2018-11" db="EMBL/GenBank/DDBJ databases">
        <title>Genome sequence of Apiotrichum porosum DSM 27194.</title>
        <authorList>
            <person name="Aliyu H."/>
            <person name="Gorte O."/>
            <person name="Ochsenreither K."/>
        </authorList>
    </citation>
    <scope>NUCLEOTIDE SEQUENCE [LARGE SCALE GENOMIC DNA]</scope>
    <source>
        <strain evidence="2 3">DSM 27194</strain>
    </source>
</reference>
<feature type="compositionally biased region" description="Low complexity" evidence="1">
    <location>
        <begin position="82"/>
        <end position="106"/>
    </location>
</feature>
<comment type="caution">
    <text evidence="2">The sequence shown here is derived from an EMBL/GenBank/DDBJ whole genome shotgun (WGS) entry which is preliminary data.</text>
</comment>
<accession>A0A427XZJ6</accession>
<feature type="compositionally biased region" description="Low complexity" evidence="1">
    <location>
        <begin position="593"/>
        <end position="614"/>
    </location>
</feature>
<dbReference type="GeneID" id="39590302"/>
<feature type="compositionally biased region" description="Polar residues" evidence="1">
    <location>
        <begin position="282"/>
        <end position="297"/>
    </location>
</feature>
<dbReference type="OrthoDB" id="2574658at2759"/>
<name>A0A427XZJ6_9TREE</name>
<dbReference type="EMBL" id="RSCE01000003">
    <property type="protein sequence ID" value="RSH84247.1"/>
    <property type="molecule type" value="Genomic_DNA"/>
</dbReference>
<protein>
    <submittedName>
        <fullName evidence="2">Uncharacterized protein</fullName>
    </submittedName>
</protein>
<evidence type="ECO:0000313" key="3">
    <source>
        <dbReference type="Proteomes" id="UP000279236"/>
    </source>
</evidence>
<feature type="region of interest" description="Disordered" evidence="1">
    <location>
        <begin position="281"/>
        <end position="309"/>
    </location>
</feature>
<evidence type="ECO:0000256" key="1">
    <source>
        <dbReference type="SAM" id="MobiDB-lite"/>
    </source>
</evidence>
<dbReference type="Proteomes" id="UP000279236">
    <property type="component" value="Unassembled WGS sequence"/>
</dbReference>
<evidence type="ECO:0000313" key="2">
    <source>
        <dbReference type="EMBL" id="RSH84247.1"/>
    </source>
</evidence>
<keyword evidence="3" id="KW-1185">Reference proteome</keyword>
<organism evidence="2 3">
    <name type="scientific">Apiotrichum porosum</name>
    <dbReference type="NCBI Taxonomy" id="105984"/>
    <lineage>
        <taxon>Eukaryota</taxon>
        <taxon>Fungi</taxon>
        <taxon>Dikarya</taxon>
        <taxon>Basidiomycota</taxon>
        <taxon>Agaricomycotina</taxon>
        <taxon>Tremellomycetes</taxon>
        <taxon>Trichosporonales</taxon>
        <taxon>Trichosporonaceae</taxon>
        <taxon>Apiotrichum</taxon>
    </lineage>
</organism>
<dbReference type="RefSeq" id="XP_028477695.1">
    <property type="nucleotide sequence ID" value="XM_028621243.1"/>
</dbReference>
<feature type="compositionally biased region" description="Low complexity" evidence="1">
    <location>
        <begin position="214"/>
        <end position="229"/>
    </location>
</feature>
<feature type="compositionally biased region" description="Low complexity" evidence="1">
    <location>
        <begin position="622"/>
        <end position="639"/>
    </location>
</feature>
<feature type="region of interest" description="Disordered" evidence="1">
    <location>
        <begin position="214"/>
        <end position="234"/>
    </location>
</feature>
<feature type="region of interest" description="Disordered" evidence="1">
    <location>
        <begin position="593"/>
        <end position="646"/>
    </location>
</feature>
<proteinExistence type="predicted"/>
<gene>
    <name evidence="2" type="ORF">EHS24_005759</name>
</gene>
<feature type="region of interest" description="Disordered" evidence="1">
    <location>
        <begin position="1"/>
        <end position="158"/>
    </location>
</feature>
<dbReference type="AlphaFoldDB" id="A0A427XZJ6"/>
<feature type="compositionally biased region" description="Low complexity" evidence="1">
    <location>
        <begin position="59"/>
        <end position="75"/>
    </location>
</feature>